<accession>A0ABN8NUD8</accession>
<dbReference type="Proteomes" id="UP001159405">
    <property type="component" value="Unassembled WGS sequence"/>
</dbReference>
<comment type="caution">
    <text evidence="2">The sequence shown here is derived from an EMBL/GenBank/DDBJ whole genome shotgun (WGS) entry which is preliminary data.</text>
</comment>
<reference evidence="2 3" key="1">
    <citation type="submission" date="2022-05" db="EMBL/GenBank/DDBJ databases">
        <authorList>
            <consortium name="Genoscope - CEA"/>
            <person name="William W."/>
        </authorList>
    </citation>
    <scope>NUCLEOTIDE SEQUENCE [LARGE SCALE GENOMIC DNA]</scope>
</reference>
<sequence>MSSPSDSSSCTSESGLESFTVDEVMGELSEFAPYDDSCEPLATEGEAADYNERVHREEEEEQQFQRRYSGEVPANEWCWCSNCSVSLVTKAQECICCKEIDRCEEIMEEAIGDRTLCITLHPGFESVCLNRHVLEVAALGLKTRAGKSYTTVRGQSNKSDNDDLISLTRFLRSVAYRQFTRPLWSYIGSSRRYPLPCCAYNKIRKQFPSQNGHYRGFEDEENE</sequence>
<dbReference type="InterPro" id="IPR046815">
    <property type="entry name" value="P2RX7_C"/>
</dbReference>
<evidence type="ECO:0000259" key="1">
    <source>
        <dbReference type="Pfam" id="PF20478"/>
    </source>
</evidence>
<dbReference type="PANTHER" id="PTHR36981:SF1">
    <property type="entry name" value="P2X PURINORECEPTOR 7 INTRACELLULAR DOMAIN-CONTAINING PROTEIN"/>
    <property type="match status" value="1"/>
</dbReference>
<proteinExistence type="predicted"/>
<keyword evidence="3" id="KW-1185">Reference proteome</keyword>
<feature type="domain" description="P2X purinoreceptor 7 intracellular" evidence="1">
    <location>
        <begin position="55"/>
        <end position="218"/>
    </location>
</feature>
<name>A0ABN8NUD8_9CNID</name>
<dbReference type="EMBL" id="CALNXK010000031">
    <property type="protein sequence ID" value="CAH3117644.1"/>
    <property type="molecule type" value="Genomic_DNA"/>
</dbReference>
<protein>
    <recommendedName>
        <fullName evidence="1">P2X purinoreceptor 7 intracellular domain-containing protein</fullName>
    </recommendedName>
</protein>
<dbReference type="Pfam" id="PF20478">
    <property type="entry name" value="P2RX7_C"/>
    <property type="match status" value="1"/>
</dbReference>
<evidence type="ECO:0000313" key="2">
    <source>
        <dbReference type="EMBL" id="CAH3117644.1"/>
    </source>
</evidence>
<dbReference type="PANTHER" id="PTHR36981">
    <property type="entry name" value="ZGC:195170"/>
    <property type="match status" value="1"/>
</dbReference>
<organism evidence="2 3">
    <name type="scientific">Porites lobata</name>
    <dbReference type="NCBI Taxonomy" id="104759"/>
    <lineage>
        <taxon>Eukaryota</taxon>
        <taxon>Metazoa</taxon>
        <taxon>Cnidaria</taxon>
        <taxon>Anthozoa</taxon>
        <taxon>Hexacorallia</taxon>
        <taxon>Scleractinia</taxon>
        <taxon>Fungiina</taxon>
        <taxon>Poritidae</taxon>
        <taxon>Porites</taxon>
    </lineage>
</organism>
<evidence type="ECO:0000313" key="3">
    <source>
        <dbReference type="Proteomes" id="UP001159405"/>
    </source>
</evidence>
<gene>
    <name evidence="2" type="ORF">PLOB_00026013</name>
</gene>